<accession>A0A2P2Q163</accession>
<sequence>MAHFQLYGAYRTHMMLEPNTYRIQPSYTSKFTHFIPTHLHHPEDGNASLTAAAADK</sequence>
<reference evidence="1" key="1">
    <citation type="submission" date="2018-02" db="EMBL/GenBank/DDBJ databases">
        <title>Rhizophora mucronata_Transcriptome.</title>
        <authorList>
            <person name="Meera S.P."/>
            <person name="Sreeshan A."/>
            <person name="Augustine A."/>
        </authorList>
    </citation>
    <scope>NUCLEOTIDE SEQUENCE</scope>
    <source>
        <tissue evidence="1">Leaf</tissue>
    </source>
</reference>
<name>A0A2P2Q163_RHIMU</name>
<dbReference type="EMBL" id="GGEC01080240">
    <property type="protein sequence ID" value="MBX60724.1"/>
    <property type="molecule type" value="Transcribed_RNA"/>
</dbReference>
<proteinExistence type="predicted"/>
<organism evidence="1">
    <name type="scientific">Rhizophora mucronata</name>
    <name type="common">Asiatic mangrove</name>
    <dbReference type="NCBI Taxonomy" id="61149"/>
    <lineage>
        <taxon>Eukaryota</taxon>
        <taxon>Viridiplantae</taxon>
        <taxon>Streptophyta</taxon>
        <taxon>Embryophyta</taxon>
        <taxon>Tracheophyta</taxon>
        <taxon>Spermatophyta</taxon>
        <taxon>Magnoliopsida</taxon>
        <taxon>eudicotyledons</taxon>
        <taxon>Gunneridae</taxon>
        <taxon>Pentapetalae</taxon>
        <taxon>rosids</taxon>
        <taxon>fabids</taxon>
        <taxon>Malpighiales</taxon>
        <taxon>Rhizophoraceae</taxon>
        <taxon>Rhizophora</taxon>
    </lineage>
</organism>
<evidence type="ECO:0000313" key="1">
    <source>
        <dbReference type="EMBL" id="MBX60724.1"/>
    </source>
</evidence>
<protein>
    <submittedName>
        <fullName evidence="1">Uncharacterized protein</fullName>
    </submittedName>
</protein>
<dbReference type="AlphaFoldDB" id="A0A2P2Q163"/>